<keyword evidence="1" id="KW-0732">Signal</keyword>
<dbReference type="PANTHER" id="PTHR43037:SF5">
    <property type="entry name" value="FERULOYL ESTERASE"/>
    <property type="match status" value="1"/>
</dbReference>
<dbReference type="PANTHER" id="PTHR43037">
    <property type="entry name" value="UNNAMED PRODUCT-RELATED"/>
    <property type="match status" value="1"/>
</dbReference>
<dbReference type="AlphaFoldDB" id="A0A3B1E7F3"/>
<accession>A0A3B1E7F3</accession>
<reference evidence="3" key="1">
    <citation type="submission" date="2018-06" db="EMBL/GenBank/DDBJ databases">
        <authorList>
            <person name="Zhirakovskaya E."/>
        </authorList>
    </citation>
    <scope>NUCLEOTIDE SEQUENCE</scope>
</reference>
<dbReference type="InterPro" id="IPR029058">
    <property type="entry name" value="AB_hydrolase_fold"/>
</dbReference>
<keyword evidence="2" id="KW-0378">Hydrolase</keyword>
<dbReference type="Gene3D" id="3.40.50.1820">
    <property type="entry name" value="alpha/beta hydrolase"/>
    <property type="match status" value="1"/>
</dbReference>
<proteinExistence type="predicted"/>
<organism evidence="3">
    <name type="scientific">hydrothermal vent metagenome</name>
    <dbReference type="NCBI Taxonomy" id="652676"/>
    <lineage>
        <taxon>unclassified sequences</taxon>
        <taxon>metagenomes</taxon>
        <taxon>ecological metagenomes</taxon>
    </lineage>
</organism>
<gene>
    <name evidence="3" type="ORF">MNBD_PLANCTO03-51</name>
</gene>
<dbReference type="EMBL" id="UOGK01000262">
    <property type="protein sequence ID" value="VAX39567.1"/>
    <property type="molecule type" value="Genomic_DNA"/>
</dbReference>
<name>A0A3B1E7F3_9ZZZZ</name>
<evidence type="ECO:0000256" key="2">
    <source>
        <dbReference type="ARBA" id="ARBA00022801"/>
    </source>
</evidence>
<dbReference type="GO" id="GO:0016787">
    <property type="term" value="F:hydrolase activity"/>
    <property type="evidence" value="ECO:0007669"/>
    <property type="project" value="UniProtKB-KW"/>
</dbReference>
<dbReference type="SUPFAM" id="SSF53474">
    <property type="entry name" value="alpha/beta-Hydrolases"/>
    <property type="match status" value="1"/>
</dbReference>
<evidence type="ECO:0008006" key="4">
    <source>
        <dbReference type="Google" id="ProtNLM"/>
    </source>
</evidence>
<protein>
    <recommendedName>
        <fullName evidence="4">Peptidase S9 prolyl oligopeptidase catalytic domain-containing protein</fullName>
    </recommendedName>
</protein>
<dbReference type="InterPro" id="IPR050955">
    <property type="entry name" value="Plant_Biomass_Hydrol_Est"/>
</dbReference>
<evidence type="ECO:0000256" key="1">
    <source>
        <dbReference type="ARBA" id="ARBA00022729"/>
    </source>
</evidence>
<evidence type="ECO:0000313" key="3">
    <source>
        <dbReference type="EMBL" id="VAX39567.1"/>
    </source>
</evidence>
<sequence>DNAGNARPAIDRYQLALDAVATAVQRFHIDPARVYVTGLSGGGRISSGLVACFPDVFAGGVPIVGLNTYKPVPLGDGRFVAAGYGKPKGARWRQFRGHRLAAMTGLLDFNYREMVSAVRILQRDGVDARLFEYEDMAHTLPTAERFAEAVGWVDAPYAEARAEGWADAQRLLESSLAKFDSLSAENATQRRLLERMTMLGPWSPAAWRACELLGVVEPLLEQSGAAPSGAGVSPAVEP</sequence>
<feature type="non-terminal residue" evidence="3">
    <location>
        <position position="1"/>
    </location>
</feature>